<dbReference type="EMBL" id="JAGEPF010000005">
    <property type="protein sequence ID" value="MBO2457554.1"/>
    <property type="molecule type" value="Genomic_DNA"/>
</dbReference>
<keyword evidence="1" id="KW-0472">Membrane</keyword>
<name>A0ABS3RNB3_9ACTN</name>
<feature type="transmembrane region" description="Helical" evidence="1">
    <location>
        <begin position="119"/>
        <end position="137"/>
    </location>
</feature>
<evidence type="ECO:0000259" key="2">
    <source>
        <dbReference type="PROSITE" id="PS51127"/>
    </source>
</evidence>
<organism evidence="3 4">
    <name type="scientific">Actinomadura violacea</name>
    <dbReference type="NCBI Taxonomy" id="2819934"/>
    <lineage>
        <taxon>Bacteria</taxon>
        <taxon>Bacillati</taxon>
        <taxon>Actinomycetota</taxon>
        <taxon>Actinomycetes</taxon>
        <taxon>Streptosporangiales</taxon>
        <taxon>Thermomonosporaceae</taxon>
        <taxon>Actinomadura</taxon>
    </lineage>
</organism>
<evidence type="ECO:0000256" key="1">
    <source>
        <dbReference type="SAM" id="Phobius"/>
    </source>
</evidence>
<accession>A0ABS3RNB3</accession>
<dbReference type="InterPro" id="IPR003344">
    <property type="entry name" value="Big_1_dom"/>
</dbReference>
<keyword evidence="1" id="KW-1133">Transmembrane helix</keyword>
<comment type="caution">
    <text evidence="3">The sequence shown here is derived from an EMBL/GenBank/DDBJ whole genome shotgun (WGS) entry which is preliminary data.</text>
</comment>
<evidence type="ECO:0000313" key="3">
    <source>
        <dbReference type="EMBL" id="MBO2457554.1"/>
    </source>
</evidence>
<sequence length="182" mass="18515">MPAASPGSVTVTATVSGKGAASARAAATITFTRSNILLPPNVTGGGGFGGAALPLSPQVAGLLPPATPMAAPGTVQLPDLFLGAIPPQTADPAVPSARAVLTSGSSPAGPAGDLPTPATAGWLALLTGMIGAAWGRLQYTRRRSQRRVMVPAVAGGRLRPTRGVMRARPRRHVPRRRAQRRR</sequence>
<keyword evidence="4" id="KW-1185">Reference proteome</keyword>
<dbReference type="RefSeq" id="WP_208238732.1">
    <property type="nucleotide sequence ID" value="NZ_JAGEPF010000005.1"/>
</dbReference>
<proteinExistence type="predicted"/>
<feature type="domain" description="Big-1" evidence="2">
    <location>
        <begin position="1"/>
        <end position="32"/>
    </location>
</feature>
<keyword evidence="1" id="KW-0812">Transmembrane</keyword>
<dbReference type="Proteomes" id="UP000680206">
    <property type="component" value="Unassembled WGS sequence"/>
</dbReference>
<protein>
    <recommendedName>
        <fullName evidence="2">Big-1 domain-containing protein</fullName>
    </recommendedName>
</protein>
<reference evidence="3 4" key="1">
    <citation type="submission" date="2021-03" db="EMBL/GenBank/DDBJ databases">
        <title>Actinomadura violae sp. nov., isolated from lichen in Thailand.</title>
        <authorList>
            <person name="Kanchanasin P."/>
            <person name="Saeng-In P."/>
            <person name="Phongsopitanun W."/>
            <person name="Yuki M."/>
            <person name="Kudo T."/>
            <person name="Ohkuma M."/>
            <person name="Tanasupawat S."/>
        </authorList>
    </citation>
    <scope>NUCLEOTIDE SEQUENCE [LARGE SCALE GENOMIC DNA]</scope>
    <source>
        <strain evidence="3 4">LCR2-06</strain>
    </source>
</reference>
<gene>
    <name evidence="3" type="ORF">J4709_08215</name>
</gene>
<dbReference type="PROSITE" id="PS51127">
    <property type="entry name" value="BIG1"/>
    <property type="match status" value="1"/>
</dbReference>
<evidence type="ECO:0000313" key="4">
    <source>
        <dbReference type="Proteomes" id="UP000680206"/>
    </source>
</evidence>